<dbReference type="PANTHER" id="PTHR47212:SF2">
    <property type="entry name" value="DUF3741 DOMAIN-CONTAINING PROTEIN"/>
    <property type="match status" value="1"/>
</dbReference>
<reference evidence="6" key="1">
    <citation type="journal article" date="2020" name="Genome Biol.">
        <title>Gamete binning: chromosome-level and haplotype-resolved genome assembly enabled by high-throughput single-cell sequencing of gamete genomes.</title>
        <authorList>
            <person name="Campoy J.A."/>
            <person name="Sun H."/>
            <person name="Goel M."/>
            <person name="Jiao W.-B."/>
            <person name="Folz-Donahue K."/>
            <person name="Wang N."/>
            <person name="Rubio M."/>
            <person name="Liu C."/>
            <person name="Kukat C."/>
            <person name="Ruiz D."/>
            <person name="Huettel B."/>
            <person name="Schneeberger K."/>
        </authorList>
    </citation>
    <scope>NUCLEOTIDE SEQUENCE [LARGE SCALE GENOMIC DNA]</scope>
    <source>
        <strain evidence="6">cv. Rojo Pasion</strain>
    </source>
</reference>
<evidence type="ECO:0000313" key="6">
    <source>
        <dbReference type="Proteomes" id="UP000507245"/>
    </source>
</evidence>
<feature type="domain" description="Neprosin PEP catalytic" evidence="2">
    <location>
        <begin position="1173"/>
        <end position="1380"/>
    </location>
</feature>
<dbReference type="InterPro" id="IPR022212">
    <property type="entry name" value="DUF3741"/>
</dbReference>
<dbReference type="Proteomes" id="UP000507222">
    <property type="component" value="Unassembled WGS sequence"/>
</dbReference>
<feature type="region of interest" description="Disordered" evidence="1">
    <location>
        <begin position="346"/>
        <end position="403"/>
    </location>
</feature>
<dbReference type="InterPro" id="IPR004314">
    <property type="entry name" value="Neprosin"/>
</dbReference>
<dbReference type="EMBL" id="CAEKKB010000005">
    <property type="protein sequence ID" value="CAB4310347.1"/>
    <property type="molecule type" value="Genomic_DNA"/>
</dbReference>
<protein>
    <recommendedName>
        <fullName evidence="2">Neprosin PEP catalytic domain-containing protein</fullName>
    </recommendedName>
</protein>
<dbReference type="Pfam" id="PF14309">
    <property type="entry name" value="DUF4378"/>
    <property type="match status" value="1"/>
</dbReference>
<feature type="region of interest" description="Disordered" evidence="1">
    <location>
        <begin position="270"/>
        <end position="306"/>
    </location>
</feature>
<dbReference type="Pfam" id="PF03080">
    <property type="entry name" value="Neprosin"/>
    <property type="match status" value="2"/>
</dbReference>
<dbReference type="Pfam" id="PF14365">
    <property type="entry name" value="Neprosin_AP"/>
    <property type="match status" value="1"/>
</dbReference>
<sequence>MAKMTPAKSPMPKSPMPKSPMVCEKYETGCMWHLYGLFNFRQGHSNKKRLSHKRHTNRLDDGNFKTKLDLLNKMDEKGQSMDDRMKNKTQTVDSDVASKRKLKGEDLSTEPQTNKKFATDEGEDIPSNSKFVGHLPKNNGKTSKTRQRSHEAKHRKHSNSVLVEEPLNKLNSAALPEVSSKEVHSKNRRGCGCTSIDTVKHDQLNEINLVPVQLNAAEAIINQKFVDGVNHQSKQLLDALEILNSNKELFRKLLQDPNSLLVKHIEDLRDSQSRTHQSKSPCEANISEYRTSKARQSEGPSSIHTLKSCDIYPSQENGESEFPERIIVLKPGPPSMEISSESINTSMQSLRNNGQSDTPANSSFSRIKRKLRHAISESRKEQHSKSIDGTLNTSPCQSTGDDCKGKGMKIIRSNSPSVDGGGVTKSSLDIKKKENIGKVKQCESSIGREAASTSGSGLGNSNISLVSQPKQEESETSVEAGKHLSELLNNGNKEKSYFERQAQKTWGSVMSFPEYDFLPTCNPVRDWENRFLNEQMTFSPYSNCQMVYENKWRLHKEKKASYSSPLRQDVEVLPDNKKLDDQLQVFDTRQNNSDYPFTDITVQGDISSPKGCVQIVENDNTLHQGETSSLEVPSESEGADKFDTIKANNTIRPGETNYLEVLSKPDCTEKTNTTETNDTCQGETQHSEILTELDSTDKALDQSSETTNMYEEEEYFKRSRQPLTSSPDVFHSSPSSIQRVEDFDCIEDKGEQPSPVSVLEQFFVDATSYASTISEPAEEHHSALLVKSPLEPETSSLNEHEYISEYVMAVLQASGLNWDELSMMCQSSDRLLDPFLFDAVKLQPNQFHGDCMLLFDCINEVLVEVYHTHLPCSPWVSFIKPNARRKLCIEKTVIHEVMKSVHPSPHTMQQIVEKDIAQSGMWLDIRNDVEETVFEMLCFGLHWTKEIGASLGRLDQLFLSHLRNVFGQFEQIMQTQGCKHKVTTWGAGIRKLLADVHKIVMGYPWINLSNQFCSSNGRDPRGSEGSSAIAFPVINRMTTISTTEAPFNSIIKVLLVQGWGRLSKDEDLELDTQLNLIDKLPIKNCIGIYKQLAFDHPLHKNHTIQIKPTKVPRGNGNEELKTFKYSQYVPRNLHCPQGSVPMRRATKEDIIMAKNMKSLGLNYPITKTHRRSSNKIDIKGHHAAMLEYRNSIYGGRGGINIWNPSVPQTQFSLSSMALANWSREQNNTIQAGWIADGYQKAGCFNILCPGFLQVSSDIPLGLKLPTSTYRGKQYDMLLSLHQVNLISAYIGEQYDMLLSLHKDRATGNWWFIFEDKYIGYWPKANIHQLKTRGVLYFMGRRGLQPTNRPKPCRATGSGHFPQEGYEKSAYITQIIVVSYQ</sequence>
<dbReference type="PANTHER" id="PTHR47212">
    <property type="entry name" value="ADHESIN-LIKE PROTEIN, PUTATIVE (DUF3741)-RELATED"/>
    <property type="match status" value="1"/>
</dbReference>
<dbReference type="EMBL" id="CAEKDK010000005">
    <property type="protein sequence ID" value="CAB4279926.1"/>
    <property type="molecule type" value="Genomic_DNA"/>
</dbReference>
<evidence type="ECO:0000313" key="3">
    <source>
        <dbReference type="EMBL" id="CAB4279926.1"/>
    </source>
</evidence>
<dbReference type="PROSITE" id="PS52045">
    <property type="entry name" value="NEPROSIN_PEP_CD"/>
    <property type="match status" value="1"/>
</dbReference>
<dbReference type="Pfam" id="PF12552">
    <property type="entry name" value="DUF3741"/>
    <property type="match status" value="1"/>
</dbReference>
<feature type="region of interest" description="Disordered" evidence="1">
    <location>
        <begin position="716"/>
        <end position="735"/>
    </location>
</feature>
<feature type="compositionally biased region" description="Polar residues" evidence="1">
    <location>
        <begin position="346"/>
        <end position="365"/>
    </location>
</feature>
<evidence type="ECO:0000313" key="5">
    <source>
        <dbReference type="Proteomes" id="UP000507222"/>
    </source>
</evidence>
<reference evidence="4 5" key="2">
    <citation type="submission" date="2020-05" db="EMBL/GenBank/DDBJ databases">
        <authorList>
            <person name="Campoy J."/>
            <person name="Schneeberger K."/>
            <person name="Spophaly S."/>
        </authorList>
    </citation>
    <scope>NUCLEOTIDE SEQUENCE [LARGE SCALE GENOMIC DNA]</scope>
    <source>
        <strain evidence="4">PruArmRojPasFocal</strain>
    </source>
</reference>
<dbReference type="OrthoDB" id="952876at2759"/>
<evidence type="ECO:0000313" key="4">
    <source>
        <dbReference type="EMBL" id="CAB4310347.1"/>
    </source>
</evidence>
<feature type="compositionally biased region" description="Low complexity" evidence="1">
    <location>
        <begin position="452"/>
        <end position="467"/>
    </location>
</feature>
<gene>
    <name evidence="3" type="ORF">CURHAP_LOCUS32601</name>
    <name evidence="4" type="ORF">ORAREDHAP_LOCUS32184</name>
</gene>
<dbReference type="Proteomes" id="UP000507245">
    <property type="component" value="Unassembled WGS sequence"/>
</dbReference>
<accession>A0A6J5XCL0</accession>
<proteinExistence type="predicted"/>
<organism evidence="4 6">
    <name type="scientific">Prunus armeniaca</name>
    <name type="common">Apricot</name>
    <name type="synonym">Armeniaca vulgaris</name>
    <dbReference type="NCBI Taxonomy" id="36596"/>
    <lineage>
        <taxon>Eukaryota</taxon>
        <taxon>Viridiplantae</taxon>
        <taxon>Streptophyta</taxon>
        <taxon>Embryophyta</taxon>
        <taxon>Tracheophyta</taxon>
        <taxon>Spermatophyta</taxon>
        <taxon>Magnoliopsida</taxon>
        <taxon>eudicotyledons</taxon>
        <taxon>Gunneridae</taxon>
        <taxon>Pentapetalae</taxon>
        <taxon>rosids</taxon>
        <taxon>fabids</taxon>
        <taxon>Rosales</taxon>
        <taxon>Rosaceae</taxon>
        <taxon>Amygdaloideae</taxon>
        <taxon>Amygdaleae</taxon>
        <taxon>Prunus</taxon>
    </lineage>
</organism>
<evidence type="ECO:0000259" key="2">
    <source>
        <dbReference type="PROSITE" id="PS52045"/>
    </source>
</evidence>
<feature type="region of interest" description="Disordered" evidence="1">
    <location>
        <begin position="444"/>
        <end position="476"/>
    </location>
</feature>
<feature type="compositionally biased region" description="Basic residues" evidence="1">
    <location>
        <begin position="143"/>
        <end position="158"/>
    </location>
</feature>
<keyword evidence="6" id="KW-1185">Reference proteome</keyword>
<feature type="region of interest" description="Disordered" evidence="1">
    <location>
        <begin position="77"/>
        <end position="159"/>
    </location>
</feature>
<name>A0A6J5XCL0_PRUAR</name>
<feature type="compositionally biased region" description="Low complexity" evidence="1">
    <location>
        <begin position="725"/>
        <end position="735"/>
    </location>
</feature>
<feature type="compositionally biased region" description="Basic and acidic residues" evidence="1">
    <location>
        <begin position="77"/>
        <end position="86"/>
    </location>
</feature>
<feature type="compositionally biased region" description="Basic and acidic residues" evidence="1">
    <location>
        <begin position="374"/>
        <end position="386"/>
    </location>
</feature>
<dbReference type="InterPro" id="IPR025486">
    <property type="entry name" value="DUF4378"/>
</dbReference>
<feature type="compositionally biased region" description="Polar residues" evidence="1">
    <location>
        <begin position="387"/>
        <end position="400"/>
    </location>
</feature>
<dbReference type="InterPro" id="IPR025521">
    <property type="entry name" value="Neprosin_propep"/>
</dbReference>
<evidence type="ECO:0000256" key="1">
    <source>
        <dbReference type="SAM" id="MobiDB-lite"/>
    </source>
</evidence>